<gene>
    <name evidence="2" type="ORF">H1R16_06525</name>
    <name evidence="1" type="ORF">H2507_11630</name>
</gene>
<dbReference type="Proteomes" id="UP000515349">
    <property type="component" value="Chromosome"/>
</dbReference>
<evidence type="ECO:0000313" key="1">
    <source>
        <dbReference type="EMBL" id="MBA5247820.1"/>
    </source>
</evidence>
<dbReference type="RefSeq" id="WP_181887917.1">
    <property type="nucleotide sequence ID" value="NZ_CP059472.1"/>
</dbReference>
<sequence>MEPLYSLLTFPQKYESGRLYFNIMVLPRNINLLEIINGNIPAFADTQFELETNIISGLDGLPLFSATTFSSAPTIISEATNKRNVINAVIQQLQLNDGLKVTSDKSLNKDSGASQQIQEYAAKNVAIRKYLPETYRKAFNFTSPRTRFAVTDDEYECIIKNKDKKNTDPVTNRNYISWGKLMSFILRNPLLAEKAGFLIKGSLDVDLSVLKKGAWLFHRFAPGSSFGSVNTSVYAARIPALEADRRLFAPVLFPVKEVAVNNATYDEVMQESLIYNDGFAKIIHANQPINQDLLQEKDESNPPVVDVGLRLGWDDEQLIIWGNRQLRQKDEITEQKIDAPLGVFGYKVDVRKSGDSQWYSQNMIVPRQNMLIAGEALLTEDQSLELPTEVYPTSHGSTMEEGFWLPMYFASWNGKCMVVPDKEAEEIYHLAKARVPVQKAGTNNAINLKPKSTLHPYQQDENHKVDLIYGNDYQFRIRLMDISGGGPQVEDEPLNGGQRPVSDVHFRRNVKAGKLNIVNVDAFHELQNALIVKDTSILENILDNSNILRVKRPLLSYPAVAFTGKYTNAAALLKQKIDNLPLPQNSDSRSQHTVGLPDPDIKTFKILVEVKSLEMDNVQSVNGKECFFPWKEKIFEIPYVEATENYDLEAEINIIYQDINVLAPSDDEEPNDLILPTSREVRLTLTAIVDGADLDGDYAAPFVKEGSSTMLTSFKIAEDESDLLSPINGGLRAFFLQPEHEPELAAVSKSKLDLVKITPNNTSPEMQRLGDALNLTVHNLTLQGERGTRVQFGVSNELRHSLSPDSGSVTLSSTKEIYNRWLVTLDFSLLRDWSWKGLHEDSFTVFRKINRPGEIEEEVGSINVKDVVNMSMLTEADRQQSRILFLDSIDPDKYLKNFPREISAQYRLVTKLKKGYENVTSDDPQTLQIDLPITTIPHQIPKMVSVGIAMSSYAYDEEFYRSSDERQKYIWFEFDEPPKDPNDTYFARVLAYSPDPYLCRVDNELITNISEDLPLRLNPEQIREIIPGMSNDFAGMGVLQEMIPASTDNPRTYLLPLPHGLHNNSDELFGFFTYEIRLGHKKEFWSTAQGRYGRPLKVNGVQHPAPDLVCSAYRVETANNLTPKEIEITATFANAVLNGEDITAFPPNTSLWYLLYTQVMQADGESFRNILIDSGPLFYEPQKSQNGGMVRPKGNKKGVVRLSVKEIGNKLEELGLPRNNDLSVVAVEMFPMNNKWQYDIRSKRNDTGISYDNYIKNRNVANPLTDMLGQYRIYRSSKLVPITEVCCEDC</sequence>
<name>A0A7D7LL77_9FLAO</name>
<evidence type="ECO:0000313" key="2">
    <source>
        <dbReference type="EMBL" id="QMS97399.1"/>
    </source>
</evidence>
<reference evidence="1" key="3">
    <citation type="submission" date="2020-07" db="EMBL/GenBank/DDBJ databases">
        <authorList>
            <person name="Yang C."/>
        </authorList>
    </citation>
    <scope>NUCLEOTIDE SEQUENCE</scope>
    <source>
        <strain evidence="1">Cx-624</strain>
    </source>
</reference>
<dbReference type="EMBL" id="CP059472">
    <property type="protein sequence ID" value="QMS97399.1"/>
    <property type="molecule type" value="Genomic_DNA"/>
</dbReference>
<evidence type="ECO:0000313" key="4">
    <source>
        <dbReference type="Proteomes" id="UP000539710"/>
    </source>
</evidence>
<keyword evidence="4" id="KW-1185">Reference proteome</keyword>
<dbReference type="EMBL" id="JACEUX010000004">
    <property type="protein sequence ID" value="MBA5247820.1"/>
    <property type="molecule type" value="Genomic_DNA"/>
</dbReference>
<dbReference type="KEGG" id="cbau:H1R16_06525"/>
<accession>A0A7D7LL77</accession>
<dbReference type="Proteomes" id="UP000539710">
    <property type="component" value="Unassembled WGS sequence"/>
</dbReference>
<evidence type="ECO:0000313" key="3">
    <source>
        <dbReference type="Proteomes" id="UP000515349"/>
    </source>
</evidence>
<organism evidence="2 3">
    <name type="scientific">Marnyiella aurantia</name>
    <dbReference type="NCBI Taxonomy" id="2758037"/>
    <lineage>
        <taxon>Bacteria</taxon>
        <taxon>Pseudomonadati</taxon>
        <taxon>Bacteroidota</taxon>
        <taxon>Flavobacteriia</taxon>
        <taxon>Flavobacteriales</taxon>
        <taxon>Weeksellaceae</taxon>
        <taxon>Marnyiella</taxon>
    </lineage>
</organism>
<proteinExistence type="predicted"/>
<reference evidence="2 3" key="1">
    <citation type="submission" date="2020-07" db="EMBL/GenBank/DDBJ databases">
        <title>Chryseobacterium sp.cx-624.</title>
        <authorList>
            <person name="Yang C."/>
        </authorList>
    </citation>
    <scope>NUCLEOTIDE SEQUENCE [LARGE SCALE GENOMIC DNA]</scope>
    <source>
        <strain evidence="2">Cx-624</strain>
        <strain evidence="3">cx-624</strain>
    </source>
</reference>
<protein>
    <submittedName>
        <fullName evidence="2">Uncharacterized protein</fullName>
    </submittedName>
</protein>
<reference evidence="4" key="2">
    <citation type="submission" date="2020-07" db="EMBL/GenBank/DDBJ databases">
        <title>Flavobacterium sp. xlx-214.</title>
        <authorList>
            <person name="Yang C."/>
        </authorList>
    </citation>
    <scope>NUCLEOTIDE SEQUENCE [LARGE SCALE GENOMIC DNA]</scope>
    <source>
        <strain evidence="4">CX-624</strain>
    </source>
</reference>